<feature type="domain" description="CHAT" evidence="1">
    <location>
        <begin position="360"/>
        <end position="636"/>
    </location>
</feature>
<evidence type="ECO:0000313" key="3">
    <source>
        <dbReference type="Proteomes" id="UP000589520"/>
    </source>
</evidence>
<protein>
    <submittedName>
        <fullName evidence="2">CHAT domain-containing protein/Flp pilus assembly protein TadD</fullName>
    </submittedName>
</protein>
<dbReference type="Pfam" id="PF12770">
    <property type="entry name" value="CHAT"/>
    <property type="match status" value="1"/>
</dbReference>
<dbReference type="Proteomes" id="UP000589520">
    <property type="component" value="Unassembled WGS sequence"/>
</dbReference>
<gene>
    <name evidence="2" type="ORF">HDF17_000333</name>
</gene>
<keyword evidence="3" id="KW-1185">Reference proteome</keyword>
<accession>A0A7Y9PDQ7</accession>
<dbReference type="InterPro" id="IPR024983">
    <property type="entry name" value="CHAT_dom"/>
</dbReference>
<dbReference type="SMART" id="SM00028">
    <property type="entry name" value="TPR"/>
    <property type="match status" value="4"/>
</dbReference>
<dbReference type="SUPFAM" id="SSF48452">
    <property type="entry name" value="TPR-like"/>
    <property type="match status" value="1"/>
</dbReference>
<comment type="caution">
    <text evidence="2">The sequence shown here is derived from an EMBL/GenBank/DDBJ whole genome shotgun (WGS) entry which is preliminary data.</text>
</comment>
<dbReference type="PANTHER" id="PTHR10098">
    <property type="entry name" value="RAPSYN-RELATED"/>
    <property type="match status" value="1"/>
</dbReference>
<name>A0A7Y9PDQ7_9BACT</name>
<proteinExistence type="predicted"/>
<dbReference type="Pfam" id="PF13424">
    <property type="entry name" value="TPR_12"/>
    <property type="match status" value="1"/>
</dbReference>
<dbReference type="RefSeq" id="WP_179487139.1">
    <property type="nucleotide sequence ID" value="NZ_JACCCW010000001.1"/>
</dbReference>
<evidence type="ECO:0000259" key="1">
    <source>
        <dbReference type="Pfam" id="PF12770"/>
    </source>
</evidence>
<dbReference type="AlphaFoldDB" id="A0A7Y9PDQ7"/>
<reference evidence="2 3" key="1">
    <citation type="submission" date="2020-07" db="EMBL/GenBank/DDBJ databases">
        <title>Genomic Encyclopedia of Type Strains, Phase IV (KMG-V): Genome sequencing to study the core and pangenomes of soil and plant-associated prokaryotes.</title>
        <authorList>
            <person name="Whitman W."/>
        </authorList>
    </citation>
    <scope>NUCLEOTIDE SEQUENCE [LARGE SCALE GENOMIC DNA]</scope>
    <source>
        <strain evidence="2 3">X4EP2</strain>
    </source>
</reference>
<dbReference type="Gene3D" id="1.25.40.10">
    <property type="entry name" value="Tetratricopeptide repeat domain"/>
    <property type="match status" value="1"/>
</dbReference>
<sequence length="639" mass="69978">MWMNLGVVALQQGHYEEALERFNHASALAQSIEAKLALRKALANLGWTYYLTGDLVHALQNLKTVQVQEEAAGAALDQVQTLTNIGMIQFRGNDLVAARSSYEAALSLAQSLHNPEKILSAHIALGYLLLRTDPTSAETHIHEASRLARLRQNDIEQLDPSMLEALLLAQQGKTPASEAKLLELVKRSGASPVVQWEAENTLARLYEETGQSGEADRWFKRAIGTFHRQRLSLKSVELELPFLENGSDLYLDYMEYLIHRHRTDEALAILDKSRAETLAEGLGTAATGGDGLHARALAARLHGTILVYSLRPQTSYLWAISARGERFYTLPGSTTILPMVERHTQSILASKDLLTQRESTGRALYDALVKPAEAMIEPGGRVFLIADKGLNSLNFETLIPPGDHPHYWIEDATITNARSLRLLAAVDERQHQHGLQKMLLIGDPVYRPEEYAALPNAAAEMTSVASHFPAEQRTVFAGAQASPASYSSSAPGQFAYIHFVAHATANEINPLDSAIILSGASGQNAAYKLYARDVLTQPLHAELVTISSCYGSGVRNYSGEGVVGLVWAFLRAGSHSVIGAMWEVSDVSTPALMNALYSQLLRGSRPDAALRDAKLAMLHGDGVFRKPLYWAAFQLYSGR</sequence>
<organism evidence="2 3">
    <name type="scientific">Granulicella arctica</name>
    <dbReference type="NCBI Taxonomy" id="940613"/>
    <lineage>
        <taxon>Bacteria</taxon>
        <taxon>Pseudomonadati</taxon>
        <taxon>Acidobacteriota</taxon>
        <taxon>Terriglobia</taxon>
        <taxon>Terriglobales</taxon>
        <taxon>Acidobacteriaceae</taxon>
        <taxon>Granulicella</taxon>
    </lineage>
</organism>
<dbReference type="InterPro" id="IPR019734">
    <property type="entry name" value="TPR_rpt"/>
</dbReference>
<evidence type="ECO:0000313" key="2">
    <source>
        <dbReference type="EMBL" id="NYF78046.1"/>
    </source>
</evidence>
<dbReference type="InterPro" id="IPR011990">
    <property type="entry name" value="TPR-like_helical_dom_sf"/>
</dbReference>
<dbReference type="EMBL" id="JACCCW010000001">
    <property type="protein sequence ID" value="NYF78046.1"/>
    <property type="molecule type" value="Genomic_DNA"/>
</dbReference>
<dbReference type="PANTHER" id="PTHR10098:SF108">
    <property type="entry name" value="TETRATRICOPEPTIDE REPEAT PROTEIN 28"/>
    <property type="match status" value="1"/>
</dbReference>